<dbReference type="Gene3D" id="3.20.20.70">
    <property type="entry name" value="Aldolase class I"/>
    <property type="match status" value="1"/>
</dbReference>
<feature type="binding site" evidence="5">
    <location>
        <position position="101"/>
    </location>
    <ligand>
        <name>[4Fe-4S] cluster</name>
        <dbReference type="ChEBI" id="CHEBI:49883"/>
        <note>4Fe-4S-S-AdoMet</note>
    </ligand>
</feature>
<organism evidence="7 8">
    <name type="scientific">Candidatus Saccharicenans subterraneus</name>
    <dbReference type="NCBI Taxonomy" id="2508984"/>
    <lineage>
        <taxon>Bacteria</taxon>
        <taxon>Candidatus Aminicenantota</taxon>
        <taxon>Candidatus Aminicenantia</taxon>
        <taxon>Candidatus Aminicenantales</taxon>
        <taxon>Candidatus Saccharicenantaceae</taxon>
        <taxon>Candidatus Saccharicenans</taxon>
    </lineage>
</organism>
<dbReference type="PANTHER" id="PTHR43075">
    <property type="entry name" value="FORMATE LYASE ACTIVATING ENZYME, PUTATIVE (AFU_ORTHOLOGUE AFUA_2G15630)-RELATED"/>
    <property type="match status" value="1"/>
</dbReference>
<dbReference type="Proteomes" id="UP000257323">
    <property type="component" value="Unassembled WGS sequence"/>
</dbReference>
<dbReference type="SFLD" id="SFLDG01099">
    <property type="entry name" value="Uncharacterised_Radical_SAM_Su"/>
    <property type="match status" value="1"/>
</dbReference>
<dbReference type="GO" id="GO:0003824">
    <property type="term" value="F:catalytic activity"/>
    <property type="evidence" value="ECO:0007669"/>
    <property type="project" value="InterPro"/>
</dbReference>
<feature type="binding site" evidence="5">
    <location>
        <position position="94"/>
    </location>
    <ligand>
        <name>[4Fe-4S] cluster</name>
        <dbReference type="ChEBI" id="CHEBI:49883"/>
        <note>4Fe-4S-S-AdoMet</note>
    </ligand>
</feature>
<dbReference type="EMBL" id="QUAH01000015">
    <property type="protein sequence ID" value="RFT14951.1"/>
    <property type="molecule type" value="Genomic_DNA"/>
</dbReference>
<keyword evidence="2 5" id="KW-0479">Metal-binding</keyword>
<accession>A0A3E2BJN1</accession>
<comment type="caution">
    <text evidence="7">The sequence shown here is derived from an EMBL/GenBank/DDBJ whole genome shotgun (WGS) entry which is preliminary data.</text>
</comment>
<evidence type="ECO:0000313" key="7">
    <source>
        <dbReference type="EMBL" id="RFT14951.1"/>
    </source>
</evidence>
<comment type="cofactor">
    <cofactor evidence="5">
        <name>[4Fe-4S] cluster</name>
        <dbReference type="ChEBI" id="CHEBI:49883"/>
    </cofactor>
    <text evidence="5">Binds 1 [4Fe-4S] cluster. The cluster is coordinated with 3 cysteines and an exchangeable S-adenosyl-L-methionine.</text>
</comment>
<keyword evidence="4 5" id="KW-0411">Iron-sulfur</keyword>
<evidence type="ECO:0000256" key="1">
    <source>
        <dbReference type="ARBA" id="ARBA00022691"/>
    </source>
</evidence>
<dbReference type="InterPro" id="IPR016431">
    <property type="entry name" value="Pyrv-formate_lyase-activ_prd"/>
</dbReference>
<feature type="binding site" evidence="5">
    <location>
        <position position="98"/>
    </location>
    <ligand>
        <name>[4Fe-4S] cluster</name>
        <dbReference type="ChEBI" id="CHEBI:49883"/>
        <note>4Fe-4S-S-AdoMet</note>
    </ligand>
</feature>
<dbReference type="InterPro" id="IPR007197">
    <property type="entry name" value="rSAM"/>
</dbReference>
<protein>
    <submittedName>
        <fullName evidence="7">Radical activating enzyme</fullName>
    </submittedName>
</protein>
<dbReference type="AlphaFoldDB" id="A0A3E2BJN1"/>
<dbReference type="InterPro" id="IPR040085">
    <property type="entry name" value="MJ0674-like"/>
</dbReference>
<feature type="domain" description="Radical SAM core" evidence="6">
    <location>
        <begin position="89"/>
        <end position="224"/>
    </location>
</feature>
<gene>
    <name evidence="7" type="ORF">OP8BY_1151</name>
</gene>
<evidence type="ECO:0000313" key="8">
    <source>
        <dbReference type="Proteomes" id="UP000257323"/>
    </source>
</evidence>
<dbReference type="CDD" id="cd01335">
    <property type="entry name" value="Radical_SAM"/>
    <property type="match status" value="1"/>
</dbReference>
<keyword evidence="3 5" id="KW-0408">Iron</keyword>
<name>A0A3E2BJN1_9BACT</name>
<dbReference type="GO" id="GO:0051536">
    <property type="term" value="F:iron-sulfur cluster binding"/>
    <property type="evidence" value="ECO:0007669"/>
    <property type="project" value="UniProtKB-KW"/>
</dbReference>
<proteinExistence type="predicted"/>
<dbReference type="Pfam" id="PF04055">
    <property type="entry name" value="Radical_SAM"/>
    <property type="match status" value="1"/>
</dbReference>
<evidence type="ECO:0000256" key="5">
    <source>
        <dbReference type="PIRSR" id="PIRSR004869-50"/>
    </source>
</evidence>
<sequence length="318" mass="36519">MDFQGAGMSDNRFEPAYLKLHLSGELKRRGQELWEIMKECRLCPRECKKDRFKGIKGDCHSDYRLKISAFHPHFGEERPLVGQGGSGTIFLSNCSLKCVYCINWEISQGGAGKHRSLEEMAGMMLELQRIGCHNINLVTPTHYLPHILLALDIAAGRGLRLPVVYNTHGWEKEEILKYLDGVVDIYLPDFKYWNPSVASRLSSGARTYPEVARKAILEMHRQVGVARPATNGLMYRGLMIRHLVLPNRLAGSREILTWIAENLPRDTYINLMSQYQPVYRAREFPQIARSITRSEYREVVEHARSLGLTNLDVQGYWW</sequence>
<dbReference type="PANTHER" id="PTHR43075:SF1">
    <property type="entry name" value="FORMATE LYASE ACTIVATING ENZYME, PUTATIVE (AFU_ORTHOLOGUE AFUA_2G15630)-RELATED"/>
    <property type="match status" value="1"/>
</dbReference>
<evidence type="ECO:0000256" key="2">
    <source>
        <dbReference type="ARBA" id="ARBA00022723"/>
    </source>
</evidence>
<dbReference type="SFLD" id="SFLDS00029">
    <property type="entry name" value="Radical_SAM"/>
    <property type="match status" value="1"/>
</dbReference>
<reference evidence="7 8" key="1">
    <citation type="submission" date="2018-08" db="EMBL/GenBank/DDBJ databases">
        <title>Genome analysis of the thermophilic bacterium of the candidate phylum Aminicenantes from deep subsurface aquifer revealed its physiology and ecological role.</title>
        <authorList>
            <person name="Kadnikov V.V."/>
            <person name="Mardanov A.V."/>
            <person name="Beletsky A.V."/>
            <person name="Karnachuk O.V."/>
            <person name="Ravin N.V."/>
        </authorList>
    </citation>
    <scope>NUCLEOTIDE SEQUENCE [LARGE SCALE GENOMIC DNA]</scope>
    <source>
        <strain evidence="7">BY38</strain>
    </source>
</reference>
<dbReference type="InterPro" id="IPR013785">
    <property type="entry name" value="Aldolase_TIM"/>
</dbReference>
<keyword evidence="1 5" id="KW-0949">S-adenosyl-L-methionine</keyword>
<dbReference type="PIRSF" id="PIRSF004869">
    <property type="entry name" value="PflX_prd"/>
    <property type="match status" value="1"/>
</dbReference>
<dbReference type="InterPro" id="IPR058240">
    <property type="entry name" value="rSAM_sf"/>
</dbReference>
<evidence type="ECO:0000259" key="6">
    <source>
        <dbReference type="Pfam" id="PF04055"/>
    </source>
</evidence>
<evidence type="ECO:0000256" key="4">
    <source>
        <dbReference type="ARBA" id="ARBA00023014"/>
    </source>
</evidence>
<dbReference type="SUPFAM" id="SSF102114">
    <property type="entry name" value="Radical SAM enzymes"/>
    <property type="match status" value="1"/>
</dbReference>
<dbReference type="GO" id="GO:0046872">
    <property type="term" value="F:metal ion binding"/>
    <property type="evidence" value="ECO:0007669"/>
    <property type="project" value="UniProtKB-KW"/>
</dbReference>
<evidence type="ECO:0000256" key="3">
    <source>
        <dbReference type="ARBA" id="ARBA00023004"/>
    </source>
</evidence>